<dbReference type="InterPro" id="IPR003594">
    <property type="entry name" value="HATPase_dom"/>
</dbReference>
<dbReference type="EC" id="2.7.13.3" evidence="2"/>
<dbReference type="PROSITE" id="PS50113">
    <property type="entry name" value="PAC"/>
    <property type="match status" value="1"/>
</dbReference>
<evidence type="ECO:0000256" key="1">
    <source>
        <dbReference type="ARBA" id="ARBA00000085"/>
    </source>
</evidence>
<dbReference type="GO" id="GO:0005524">
    <property type="term" value="F:ATP binding"/>
    <property type="evidence" value="ECO:0007669"/>
    <property type="project" value="UniProtKB-KW"/>
</dbReference>
<keyword evidence="8" id="KW-0843">Virulence</keyword>
<evidence type="ECO:0000256" key="2">
    <source>
        <dbReference type="ARBA" id="ARBA00012438"/>
    </source>
</evidence>
<evidence type="ECO:0000256" key="9">
    <source>
        <dbReference type="SAM" id="MobiDB-lite"/>
    </source>
</evidence>
<dbReference type="OrthoDB" id="9767435at2"/>
<dbReference type="Pfam" id="PF07568">
    <property type="entry name" value="HisKA_2"/>
    <property type="match status" value="1"/>
</dbReference>
<evidence type="ECO:0000256" key="5">
    <source>
        <dbReference type="ARBA" id="ARBA00022741"/>
    </source>
</evidence>
<dbReference type="PANTHER" id="PTHR41523">
    <property type="entry name" value="TWO-COMPONENT SYSTEM SENSOR PROTEIN"/>
    <property type="match status" value="1"/>
</dbReference>
<proteinExistence type="predicted"/>
<evidence type="ECO:0000256" key="7">
    <source>
        <dbReference type="ARBA" id="ARBA00022840"/>
    </source>
</evidence>
<organism evidence="13 14">
    <name type="scientific">Gracilimonas mengyeensis</name>
    <dbReference type="NCBI Taxonomy" id="1302730"/>
    <lineage>
        <taxon>Bacteria</taxon>
        <taxon>Pseudomonadati</taxon>
        <taxon>Balneolota</taxon>
        <taxon>Balneolia</taxon>
        <taxon>Balneolales</taxon>
        <taxon>Balneolaceae</taxon>
        <taxon>Gracilimonas</taxon>
    </lineage>
</organism>
<dbReference type="PANTHER" id="PTHR41523:SF8">
    <property type="entry name" value="ETHYLENE RESPONSE SENSOR PROTEIN"/>
    <property type="match status" value="1"/>
</dbReference>
<evidence type="ECO:0000256" key="6">
    <source>
        <dbReference type="ARBA" id="ARBA00022777"/>
    </source>
</evidence>
<keyword evidence="5" id="KW-0547">Nucleotide-binding</keyword>
<dbReference type="InterPro" id="IPR005467">
    <property type="entry name" value="His_kinase_dom"/>
</dbReference>
<comment type="catalytic activity">
    <reaction evidence="1">
        <text>ATP + protein L-histidine = ADP + protein N-phospho-L-histidine.</text>
        <dbReference type="EC" id="2.7.13.3"/>
    </reaction>
</comment>
<reference evidence="13 14" key="1">
    <citation type="submission" date="2017-05" db="EMBL/GenBank/DDBJ databases">
        <authorList>
            <person name="Varghese N."/>
            <person name="Submissions S."/>
        </authorList>
    </citation>
    <scope>NUCLEOTIDE SEQUENCE [LARGE SCALE GENOMIC DNA]</scope>
    <source>
        <strain evidence="13 14">DSM 21985</strain>
    </source>
</reference>
<dbReference type="SMART" id="SM00387">
    <property type="entry name" value="HATPase_c"/>
    <property type="match status" value="1"/>
</dbReference>
<dbReference type="Gene3D" id="3.30.565.10">
    <property type="entry name" value="Histidine kinase-like ATPase, C-terminal domain"/>
    <property type="match status" value="1"/>
</dbReference>
<evidence type="ECO:0000256" key="8">
    <source>
        <dbReference type="ARBA" id="ARBA00023026"/>
    </source>
</evidence>
<feature type="region of interest" description="Disordered" evidence="9">
    <location>
        <begin position="54"/>
        <end position="84"/>
    </location>
</feature>
<dbReference type="InterPro" id="IPR011495">
    <property type="entry name" value="Sig_transdc_His_kin_sub2_dim/P"/>
</dbReference>
<dbReference type="AlphaFoldDB" id="A0A521EFV8"/>
<gene>
    <name evidence="13" type="ORF">SAMN06265219_111120</name>
</gene>
<accession>A0A521EFV8</accession>
<keyword evidence="6" id="KW-0418">Kinase</keyword>
<keyword evidence="3" id="KW-0597">Phosphoprotein</keyword>
<dbReference type="InterPro" id="IPR000700">
    <property type="entry name" value="PAS-assoc_C"/>
</dbReference>
<dbReference type="InterPro" id="IPR035965">
    <property type="entry name" value="PAS-like_dom_sf"/>
</dbReference>
<feature type="region of interest" description="Disordered" evidence="9">
    <location>
        <begin position="1"/>
        <end position="34"/>
    </location>
</feature>
<evidence type="ECO:0000259" key="11">
    <source>
        <dbReference type="PROSITE" id="PS50112"/>
    </source>
</evidence>
<dbReference type="InterPro" id="IPR036890">
    <property type="entry name" value="HATPase_C_sf"/>
</dbReference>
<keyword evidence="14" id="KW-1185">Reference proteome</keyword>
<feature type="domain" description="Histidine kinase" evidence="10">
    <location>
        <begin position="222"/>
        <end position="418"/>
    </location>
</feature>
<dbReference type="InterPro" id="IPR000014">
    <property type="entry name" value="PAS"/>
</dbReference>
<sequence>MEKPKPQKKSFDNEKNTGNDSKEVKNAGSSSNKLKEILSEGIATDKLIRWASAHSGKPPKKEGFPNSMFNASSLPATEEDQKGLRNHEKLEKALEFSPSMVLILDRWGNIEYGNPSFLEVTGYNQYEIKGKEAVFLTSGMSLTPQIRELKNAIEKGLRWKGELHQVKKCGDPYFFSGKLDPLENDYGFITGFILTGQDVTSFRDTEEKLEKAIKEKNIVLAELHHRVKNNLAIVSGLMQLQAFNEENEYVQGRLFASAGRIKSLASMHEVLYESESLQKIEIAPIMNKIIHTVREYYKGDQLNIEIVPRIEPVELNVNQAHPCSLILNEIISNAFKHAFEQQKEGLIEIRVFERDNTVHISITDDGKGFADNYKNMASQKHTTGYELLNSLVNQLGGSYSYCSKDGKTRFMLQFEKEDTNGAQNANLKDWW</sequence>
<evidence type="ECO:0000259" key="10">
    <source>
        <dbReference type="PROSITE" id="PS50109"/>
    </source>
</evidence>
<dbReference type="Gene3D" id="3.30.450.20">
    <property type="entry name" value="PAS domain"/>
    <property type="match status" value="1"/>
</dbReference>
<dbReference type="Pfam" id="PF02518">
    <property type="entry name" value="HATPase_c"/>
    <property type="match status" value="1"/>
</dbReference>
<feature type="domain" description="PAS" evidence="11">
    <location>
        <begin position="86"/>
        <end position="135"/>
    </location>
</feature>
<evidence type="ECO:0000313" key="14">
    <source>
        <dbReference type="Proteomes" id="UP000317557"/>
    </source>
</evidence>
<name>A0A521EFV8_9BACT</name>
<dbReference type="CDD" id="cd00130">
    <property type="entry name" value="PAS"/>
    <property type="match status" value="1"/>
</dbReference>
<dbReference type="EMBL" id="FXTP01000011">
    <property type="protein sequence ID" value="SMO82050.1"/>
    <property type="molecule type" value="Genomic_DNA"/>
</dbReference>
<dbReference type="Pfam" id="PF13426">
    <property type="entry name" value="PAS_9"/>
    <property type="match status" value="1"/>
</dbReference>
<evidence type="ECO:0000256" key="3">
    <source>
        <dbReference type="ARBA" id="ARBA00022553"/>
    </source>
</evidence>
<evidence type="ECO:0000259" key="12">
    <source>
        <dbReference type="PROSITE" id="PS50113"/>
    </source>
</evidence>
<feature type="compositionally biased region" description="Basic and acidic residues" evidence="9">
    <location>
        <begin position="1"/>
        <end position="25"/>
    </location>
</feature>
<dbReference type="Proteomes" id="UP000317557">
    <property type="component" value="Unassembled WGS sequence"/>
</dbReference>
<evidence type="ECO:0000313" key="13">
    <source>
        <dbReference type="EMBL" id="SMO82050.1"/>
    </source>
</evidence>
<dbReference type="PROSITE" id="PS50112">
    <property type="entry name" value="PAS"/>
    <property type="match status" value="1"/>
</dbReference>
<keyword evidence="4" id="KW-0808">Transferase</keyword>
<dbReference type="GO" id="GO:0004673">
    <property type="term" value="F:protein histidine kinase activity"/>
    <property type="evidence" value="ECO:0007669"/>
    <property type="project" value="UniProtKB-EC"/>
</dbReference>
<keyword evidence="7" id="KW-0067">ATP-binding</keyword>
<dbReference type="NCBIfam" id="TIGR00229">
    <property type="entry name" value="sensory_box"/>
    <property type="match status" value="1"/>
</dbReference>
<feature type="domain" description="PAC" evidence="12">
    <location>
        <begin position="159"/>
        <end position="211"/>
    </location>
</feature>
<dbReference type="SUPFAM" id="SSF55874">
    <property type="entry name" value="ATPase domain of HSP90 chaperone/DNA topoisomerase II/histidine kinase"/>
    <property type="match status" value="1"/>
</dbReference>
<dbReference type="RefSeq" id="WP_142455114.1">
    <property type="nucleotide sequence ID" value="NZ_FXTP01000011.1"/>
</dbReference>
<evidence type="ECO:0000256" key="4">
    <source>
        <dbReference type="ARBA" id="ARBA00022679"/>
    </source>
</evidence>
<dbReference type="PROSITE" id="PS50109">
    <property type="entry name" value="HIS_KIN"/>
    <property type="match status" value="1"/>
</dbReference>
<dbReference type="SUPFAM" id="SSF55785">
    <property type="entry name" value="PYP-like sensor domain (PAS domain)"/>
    <property type="match status" value="1"/>
</dbReference>
<protein>
    <recommendedName>
        <fullName evidence="2">histidine kinase</fullName>
        <ecNumber evidence="2">2.7.13.3</ecNumber>
    </recommendedName>
</protein>